<dbReference type="PANTHER" id="PTHR33755:SF7">
    <property type="entry name" value="TOXIN MODULE OF TOXIN-ANTITOXIN SYSTEM RELE_STBE FAMILY"/>
    <property type="match status" value="1"/>
</dbReference>
<evidence type="ECO:0000313" key="4">
    <source>
        <dbReference type="EMBL" id="MBI0556627.1"/>
    </source>
</evidence>
<dbReference type="eggNOG" id="COG3668">
    <property type="taxonomic scope" value="Bacteria"/>
</dbReference>
<dbReference type="Gene3D" id="3.30.2310.20">
    <property type="entry name" value="RelE-like"/>
    <property type="match status" value="1"/>
</dbReference>
<reference evidence="3 5" key="1">
    <citation type="journal article" date="2012" name="J. Bacteriol.">
        <title>Genome sequence of Pectobacterium sp. strain SCC3193.</title>
        <authorList>
            <person name="Koskinen J.P."/>
            <person name="Laine P."/>
            <person name="Niemi O."/>
            <person name="Nykyri J."/>
            <person name="Harjunpaa H."/>
            <person name="Auvinen P."/>
            <person name="Paulin L."/>
            <person name="Pirhonen M."/>
            <person name="Palva T."/>
            <person name="Holm L."/>
        </authorList>
    </citation>
    <scope>NUCLEOTIDE SEQUENCE [LARGE SCALE GENOMIC DNA]</scope>
    <source>
        <strain evidence="3 5">SCC3193</strain>
    </source>
</reference>
<dbReference type="HOGENOM" id="CLU_147162_13_1_6"/>
<accession>A0A0H3HZ23</accession>
<comment type="similarity">
    <text evidence="1">Belongs to the RelE toxin family.</text>
</comment>
<keyword evidence="2" id="KW-1277">Toxin-antitoxin system</keyword>
<dbReference type="EMBL" id="CP003415">
    <property type="protein sequence ID" value="AFI88654.1"/>
    <property type="molecule type" value="Genomic_DNA"/>
</dbReference>
<dbReference type="KEGG" id="pec:W5S_0528"/>
<keyword evidence="6" id="KW-1185">Reference proteome</keyword>
<sequence length="101" mass="11634">MPQVIVSERARRDLQRLQDFLKNKNALAAKKAAEVLIRGIRQLEALPNIGRPVEHLPLEYQELVIEFGSSGYVMLYRHDELTDRVVILTVKHQKEAGYQNP</sequence>
<gene>
    <name evidence="3" type="ordered locus">W5S_0528</name>
    <name evidence="4" type="ORF">F6Q06_19355</name>
</gene>
<organism evidence="3 5">
    <name type="scientific">Pectobacterium parmentieri</name>
    <dbReference type="NCBI Taxonomy" id="1905730"/>
    <lineage>
        <taxon>Bacteria</taxon>
        <taxon>Pseudomonadati</taxon>
        <taxon>Pseudomonadota</taxon>
        <taxon>Gammaproteobacteria</taxon>
        <taxon>Enterobacterales</taxon>
        <taxon>Pectobacteriaceae</taxon>
        <taxon>Pectobacterium</taxon>
    </lineage>
</organism>
<evidence type="ECO:0000313" key="3">
    <source>
        <dbReference type="EMBL" id="AFI88654.1"/>
    </source>
</evidence>
<dbReference type="InterPro" id="IPR007712">
    <property type="entry name" value="RelE/ParE_toxin"/>
</dbReference>
<dbReference type="Proteomes" id="UP001194579">
    <property type="component" value="Unassembled WGS sequence"/>
</dbReference>
<dbReference type="InterPro" id="IPR035093">
    <property type="entry name" value="RelE/ParE_toxin_dom_sf"/>
</dbReference>
<dbReference type="GeneID" id="90761836"/>
<evidence type="ECO:0000313" key="6">
    <source>
        <dbReference type="Proteomes" id="UP001194579"/>
    </source>
</evidence>
<reference evidence="4" key="4">
    <citation type="submission" date="2024-05" db="EMBL/GenBank/DDBJ databases">
        <title>Identification of Pectobacterium versatile causing blackleg of potato from New York State with a whole genome sequencing approach.</title>
        <authorList>
            <person name="Ma X."/>
            <person name="Swingle B."/>
        </authorList>
    </citation>
    <scope>NUCLEOTIDE SEQUENCE</scope>
    <source>
        <strain evidence="4">NY1588A</strain>
    </source>
</reference>
<dbReference type="AlphaFoldDB" id="A0A0H3HZ23"/>
<dbReference type="Pfam" id="PF05016">
    <property type="entry name" value="ParE_toxin"/>
    <property type="match status" value="1"/>
</dbReference>
<reference evidence="3" key="2">
    <citation type="submission" date="2012-03" db="EMBL/GenBank/DDBJ databases">
        <authorList>
            <person name="Koskinen P."/>
            <person name="Laine P."/>
            <person name="Niemi O."/>
            <person name="Nykyri J."/>
            <person name="Harjunpaa H."/>
            <person name="Auvinen P."/>
            <person name="Paulin L."/>
            <person name="Pirhonen M."/>
            <person name="Palva T."/>
            <person name="Holm L."/>
        </authorList>
    </citation>
    <scope>NUCLEOTIDE SEQUENCE</scope>
    <source>
        <strain evidence="3">SCC3193</strain>
    </source>
</reference>
<name>A0A0H3HZ23_PECPM</name>
<protein>
    <submittedName>
        <fullName evidence="3">Plasmid stabilization system</fullName>
    </submittedName>
    <submittedName>
        <fullName evidence="4">Type II toxin-antitoxin system RelE/ParE family toxin</fullName>
    </submittedName>
</protein>
<dbReference type="EMBL" id="WABS01000049">
    <property type="protein sequence ID" value="MBI0556627.1"/>
    <property type="molecule type" value="Genomic_DNA"/>
</dbReference>
<dbReference type="PATRIC" id="fig|1166016.3.peg.531"/>
<reference evidence="6" key="3">
    <citation type="submission" date="2023-07" db="EMBL/GenBank/DDBJ databases">
        <title>Identification of Pectobacterium versatile causing blackleg of potato from New York State with a whole genome sequencing approach.</title>
        <authorList>
            <person name="Ma X."/>
            <person name="Swingle B."/>
        </authorList>
    </citation>
    <scope>NUCLEOTIDE SEQUENCE [LARGE SCALE GENOMIC DNA]</scope>
    <source>
        <strain evidence="6">NY1588A</strain>
    </source>
</reference>
<evidence type="ECO:0000256" key="1">
    <source>
        <dbReference type="ARBA" id="ARBA00006226"/>
    </source>
</evidence>
<proteinExistence type="inferred from homology"/>
<dbReference type="PANTHER" id="PTHR33755">
    <property type="entry name" value="TOXIN PARE1-RELATED"/>
    <property type="match status" value="1"/>
</dbReference>
<dbReference type="STRING" id="1905730.W5S_0528"/>
<dbReference type="OMA" id="SGYVARY"/>
<dbReference type="InterPro" id="IPR051803">
    <property type="entry name" value="TA_system_RelE-like_toxin"/>
</dbReference>
<dbReference type="Proteomes" id="UP000008044">
    <property type="component" value="Chromosome"/>
</dbReference>
<dbReference type="RefSeq" id="WP_012822278.1">
    <property type="nucleotide sequence ID" value="NC_017845.1"/>
</dbReference>
<evidence type="ECO:0000256" key="2">
    <source>
        <dbReference type="ARBA" id="ARBA00022649"/>
    </source>
</evidence>
<evidence type="ECO:0000313" key="5">
    <source>
        <dbReference type="Proteomes" id="UP000008044"/>
    </source>
</evidence>